<dbReference type="InParanoid" id="A0A0Q9WTH3"/>
<dbReference type="AlphaFoldDB" id="A0A0Q9WTH3"/>
<dbReference type="Pfam" id="PF06477">
    <property type="entry name" value="DUF1091"/>
    <property type="match status" value="2"/>
</dbReference>
<dbReference type="PANTHER" id="PTHR20898:SF0">
    <property type="entry name" value="DAEDALUS ON 3-RELATED"/>
    <property type="match status" value="1"/>
</dbReference>
<dbReference type="Proteomes" id="UP000007798">
    <property type="component" value="Unassembled WGS sequence"/>
</dbReference>
<dbReference type="SMART" id="SM00697">
    <property type="entry name" value="DM8"/>
    <property type="match status" value="1"/>
</dbReference>
<dbReference type="EMBL" id="CH964232">
    <property type="protein sequence ID" value="KRF99519.1"/>
    <property type="molecule type" value="Genomic_DNA"/>
</dbReference>
<dbReference type="OrthoDB" id="7912113at2759"/>
<proteinExistence type="predicted"/>
<protein>
    <submittedName>
        <fullName evidence="1">Uncharacterized protein</fullName>
    </submittedName>
</protein>
<evidence type="ECO:0000313" key="1">
    <source>
        <dbReference type="EMBL" id="KRF99519.1"/>
    </source>
</evidence>
<accession>A0A0Q9WTH3</accession>
<organism evidence="1 2">
    <name type="scientific">Drosophila willistoni</name>
    <name type="common">Fruit fly</name>
    <dbReference type="NCBI Taxonomy" id="7260"/>
    <lineage>
        <taxon>Eukaryota</taxon>
        <taxon>Metazoa</taxon>
        <taxon>Ecdysozoa</taxon>
        <taxon>Arthropoda</taxon>
        <taxon>Hexapoda</taxon>
        <taxon>Insecta</taxon>
        <taxon>Pterygota</taxon>
        <taxon>Neoptera</taxon>
        <taxon>Endopterygota</taxon>
        <taxon>Diptera</taxon>
        <taxon>Brachycera</taxon>
        <taxon>Muscomorpha</taxon>
        <taxon>Ephydroidea</taxon>
        <taxon>Drosophilidae</taxon>
        <taxon>Drosophila</taxon>
        <taxon>Sophophora</taxon>
    </lineage>
</organism>
<name>A0A0Q9WTH3_DROWI</name>
<dbReference type="InterPro" id="IPR010512">
    <property type="entry name" value="DUF1091"/>
</dbReference>
<gene>
    <name evidence="1" type="primary">Dwil\GK26873</name>
    <name evidence="1" type="ORF">Dwil_GK26873</name>
</gene>
<sequence length="207" mass="24297">MGKKLRLLGLIVIASLIMQVNIALLKRYNGYRPFLYNYTVDGCRYLQNPDRHVEFTNVKCESLDKTFSDFEYCYIKAINRSYKYVSIKVNLFKTPVTKVKVNFLVMKRFNGYRPFLYNITVDACKFIENPNRNPIAHYLSDLFLPYTNLVHKCPYNHSLIMDKLPIDHINNQFTNVLPFPTGDYALCTSWMAYDINRANIKVFLTLS</sequence>
<evidence type="ECO:0000313" key="2">
    <source>
        <dbReference type="Proteomes" id="UP000007798"/>
    </source>
</evidence>
<reference evidence="1 2" key="1">
    <citation type="journal article" date="2007" name="Nature">
        <title>Evolution of genes and genomes on the Drosophila phylogeny.</title>
        <authorList>
            <consortium name="Drosophila 12 Genomes Consortium"/>
            <person name="Clark A.G."/>
            <person name="Eisen M.B."/>
            <person name="Smith D.R."/>
            <person name="Bergman C.M."/>
            <person name="Oliver B."/>
            <person name="Markow T.A."/>
            <person name="Kaufman T.C."/>
            <person name="Kellis M."/>
            <person name="Gelbart W."/>
            <person name="Iyer V.N."/>
            <person name="Pollard D.A."/>
            <person name="Sackton T.B."/>
            <person name="Larracuente A.M."/>
            <person name="Singh N.D."/>
            <person name="Abad J.P."/>
            <person name="Abt D.N."/>
            <person name="Adryan B."/>
            <person name="Aguade M."/>
            <person name="Akashi H."/>
            <person name="Anderson W.W."/>
            <person name="Aquadro C.F."/>
            <person name="Ardell D.H."/>
            <person name="Arguello R."/>
            <person name="Artieri C.G."/>
            <person name="Barbash D.A."/>
            <person name="Barker D."/>
            <person name="Barsanti P."/>
            <person name="Batterham P."/>
            <person name="Batzoglou S."/>
            <person name="Begun D."/>
            <person name="Bhutkar A."/>
            <person name="Blanco E."/>
            <person name="Bosak S.A."/>
            <person name="Bradley R.K."/>
            <person name="Brand A.D."/>
            <person name="Brent M.R."/>
            <person name="Brooks A.N."/>
            <person name="Brown R.H."/>
            <person name="Butlin R.K."/>
            <person name="Caggese C."/>
            <person name="Calvi B.R."/>
            <person name="Bernardo de Carvalho A."/>
            <person name="Caspi A."/>
            <person name="Castrezana S."/>
            <person name="Celniker S.E."/>
            <person name="Chang J.L."/>
            <person name="Chapple C."/>
            <person name="Chatterji S."/>
            <person name="Chinwalla A."/>
            <person name="Civetta A."/>
            <person name="Clifton S.W."/>
            <person name="Comeron J.M."/>
            <person name="Costello J.C."/>
            <person name="Coyne J.A."/>
            <person name="Daub J."/>
            <person name="David R.G."/>
            <person name="Delcher A.L."/>
            <person name="Delehaunty K."/>
            <person name="Do C.B."/>
            <person name="Ebling H."/>
            <person name="Edwards K."/>
            <person name="Eickbush T."/>
            <person name="Evans J.D."/>
            <person name="Filipski A."/>
            <person name="Findeiss S."/>
            <person name="Freyhult E."/>
            <person name="Fulton L."/>
            <person name="Fulton R."/>
            <person name="Garcia A.C."/>
            <person name="Gardiner A."/>
            <person name="Garfield D.A."/>
            <person name="Garvin B.E."/>
            <person name="Gibson G."/>
            <person name="Gilbert D."/>
            <person name="Gnerre S."/>
            <person name="Godfrey J."/>
            <person name="Good R."/>
            <person name="Gotea V."/>
            <person name="Gravely B."/>
            <person name="Greenberg A.J."/>
            <person name="Griffiths-Jones S."/>
            <person name="Gross S."/>
            <person name="Guigo R."/>
            <person name="Gustafson E.A."/>
            <person name="Haerty W."/>
            <person name="Hahn M.W."/>
            <person name="Halligan D.L."/>
            <person name="Halpern A.L."/>
            <person name="Halter G.M."/>
            <person name="Han M.V."/>
            <person name="Heger A."/>
            <person name="Hillier L."/>
            <person name="Hinrichs A.S."/>
            <person name="Holmes I."/>
            <person name="Hoskins R.A."/>
            <person name="Hubisz M.J."/>
            <person name="Hultmark D."/>
            <person name="Huntley M.A."/>
            <person name="Jaffe D.B."/>
            <person name="Jagadeeshan S."/>
            <person name="Jeck W.R."/>
            <person name="Johnson J."/>
            <person name="Jones C.D."/>
            <person name="Jordan W.C."/>
            <person name="Karpen G.H."/>
            <person name="Kataoka E."/>
            <person name="Keightley P.D."/>
            <person name="Kheradpour P."/>
            <person name="Kirkness E.F."/>
            <person name="Koerich L.B."/>
            <person name="Kristiansen K."/>
            <person name="Kudrna D."/>
            <person name="Kulathinal R.J."/>
            <person name="Kumar S."/>
            <person name="Kwok R."/>
            <person name="Lander E."/>
            <person name="Langley C.H."/>
            <person name="Lapoint R."/>
            <person name="Lazzaro B.P."/>
            <person name="Lee S.J."/>
            <person name="Levesque L."/>
            <person name="Li R."/>
            <person name="Lin C.F."/>
            <person name="Lin M.F."/>
            <person name="Lindblad-Toh K."/>
            <person name="Llopart A."/>
            <person name="Long M."/>
            <person name="Low L."/>
            <person name="Lozovsky E."/>
            <person name="Lu J."/>
            <person name="Luo M."/>
            <person name="Machado C.A."/>
            <person name="Makalowski W."/>
            <person name="Marzo M."/>
            <person name="Matsuda M."/>
            <person name="Matzkin L."/>
            <person name="McAllister B."/>
            <person name="McBride C.S."/>
            <person name="McKernan B."/>
            <person name="McKernan K."/>
            <person name="Mendez-Lago M."/>
            <person name="Minx P."/>
            <person name="Mollenhauer M.U."/>
            <person name="Montooth K."/>
            <person name="Mount S.M."/>
            <person name="Mu X."/>
            <person name="Myers E."/>
            <person name="Negre B."/>
            <person name="Newfeld S."/>
            <person name="Nielsen R."/>
            <person name="Noor M.A."/>
            <person name="O'Grady P."/>
            <person name="Pachter L."/>
            <person name="Papaceit M."/>
            <person name="Parisi M.J."/>
            <person name="Parisi M."/>
            <person name="Parts L."/>
            <person name="Pedersen J.S."/>
            <person name="Pesole G."/>
            <person name="Phillippy A.M."/>
            <person name="Ponting C.P."/>
            <person name="Pop M."/>
            <person name="Porcelli D."/>
            <person name="Powell J.R."/>
            <person name="Prohaska S."/>
            <person name="Pruitt K."/>
            <person name="Puig M."/>
            <person name="Quesneville H."/>
            <person name="Ram K.R."/>
            <person name="Rand D."/>
            <person name="Rasmussen M.D."/>
            <person name="Reed L.K."/>
            <person name="Reenan R."/>
            <person name="Reily A."/>
            <person name="Remington K.A."/>
            <person name="Rieger T.T."/>
            <person name="Ritchie M.G."/>
            <person name="Robin C."/>
            <person name="Rogers Y.H."/>
            <person name="Rohde C."/>
            <person name="Rozas J."/>
            <person name="Rubenfield M.J."/>
            <person name="Ruiz A."/>
            <person name="Russo S."/>
            <person name="Salzberg S.L."/>
            <person name="Sanchez-Gracia A."/>
            <person name="Saranga D.J."/>
            <person name="Sato H."/>
            <person name="Schaeffer S.W."/>
            <person name="Schatz M.C."/>
            <person name="Schlenke T."/>
            <person name="Schwartz R."/>
            <person name="Segarra C."/>
            <person name="Singh R.S."/>
            <person name="Sirot L."/>
            <person name="Sirota M."/>
            <person name="Sisneros N.B."/>
            <person name="Smith C.D."/>
            <person name="Smith T.F."/>
            <person name="Spieth J."/>
            <person name="Stage D.E."/>
            <person name="Stark A."/>
            <person name="Stephan W."/>
            <person name="Strausberg R.L."/>
            <person name="Strempel S."/>
            <person name="Sturgill D."/>
            <person name="Sutton G."/>
            <person name="Sutton G.G."/>
            <person name="Tao W."/>
            <person name="Teichmann S."/>
            <person name="Tobari Y.N."/>
            <person name="Tomimura Y."/>
            <person name="Tsolas J.M."/>
            <person name="Valente V.L."/>
            <person name="Venter E."/>
            <person name="Venter J.C."/>
            <person name="Vicario S."/>
            <person name="Vieira F.G."/>
            <person name="Vilella A.J."/>
            <person name="Villasante A."/>
            <person name="Walenz B."/>
            <person name="Wang J."/>
            <person name="Wasserman M."/>
            <person name="Watts T."/>
            <person name="Wilson D."/>
            <person name="Wilson R.K."/>
            <person name="Wing R.A."/>
            <person name="Wolfner M.F."/>
            <person name="Wong A."/>
            <person name="Wong G.K."/>
            <person name="Wu C.I."/>
            <person name="Wu G."/>
            <person name="Yamamoto D."/>
            <person name="Yang H.P."/>
            <person name="Yang S.P."/>
            <person name="Yorke J.A."/>
            <person name="Yoshida K."/>
            <person name="Zdobnov E."/>
            <person name="Zhang P."/>
            <person name="Zhang Y."/>
            <person name="Zimin A.V."/>
            <person name="Baldwin J."/>
            <person name="Abdouelleil A."/>
            <person name="Abdulkadir J."/>
            <person name="Abebe A."/>
            <person name="Abera B."/>
            <person name="Abreu J."/>
            <person name="Acer S.C."/>
            <person name="Aftuck L."/>
            <person name="Alexander A."/>
            <person name="An P."/>
            <person name="Anderson E."/>
            <person name="Anderson S."/>
            <person name="Arachi H."/>
            <person name="Azer M."/>
            <person name="Bachantsang P."/>
            <person name="Barry A."/>
            <person name="Bayul T."/>
            <person name="Berlin A."/>
            <person name="Bessette D."/>
            <person name="Bloom T."/>
            <person name="Blye J."/>
            <person name="Boguslavskiy L."/>
            <person name="Bonnet C."/>
            <person name="Boukhgalter B."/>
            <person name="Bourzgui I."/>
            <person name="Brown A."/>
            <person name="Cahill P."/>
            <person name="Channer S."/>
            <person name="Cheshatsang Y."/>
            <person name="Chuda L."/>
            <person name="Citroen M."/>
            <person name="Collymore A."/>
            <person name="Cooke P."/>
            <person name="Costello M."/>
            <person name="D'Aco K."/>
            <person name="Daza R."/>
            <person name="De Haan G."/>
            <person name="DeGray S."/>
            <person name="DeMaso C."/>
            <person name="Dhargay N."/>
            <person name="Dooley K."/>
            <person name="Dooley E."/>
            <person name="Doricent M."/>
            <person name="Dorje P."/>
            <person name="Dorjee K."/>
            <person name="Dupes A."/>
            <person name="Elong R."/>
            <person name="Falk J."/>
            <person name="Farina A."/>
            <person name="Faro S."/>
            <person name="Ferguson D."/>
            <person name="Fisher S."/>
            <person name="Foley C.D."/>
            <person name="Franke A."/>
            <person name="Friedrich D."/>
            <person name="Gadbois L."/>
            <person name="Gearin G."/>
            <person name="Gearin C.R."/>
            <person name="Giannoukos G."/>
            <person name="Goode T."/>
            <person name="Graham J."/>
            <person name="Grandbois E."/>
            <person name="Grewal S."/>
            <person name="Gyaltsen K."/>
            <person name="Hafez N."/>
            <person name="Hagos B."/>
            <person name="Hall J."/>
            <person name="Henson C."/>
            <person name="Hollinger A."/>
            <person name="Honan T."/>
            <person name="Huard M.D."/>
            <person name="Hughes L."/>
            <person name="Hurhula B."/>
            <person name="Husby M.E."/>
            <person name="Kamat A."/>
            <person name="Kanga B."/>
            <person name="Kashin S."/>
            <person name="Khazanovich D."/>
            <person name="Kisner P."/>
            <person name="Lance K."/>
            <person name="Lara M."/>
            <person name="Lee W."/>
            <person name="Lennon N."/>
            <person name="Letendre F."/>
            <person name="LeVine R."/>
            <person name="Lipovsky A."/>
            <person name="Liu X."/>
            <person name="Liu J."/>
            <person name="Liu S."/>
            <person name="Lokyitsang T."/>
            <person name="Lokyitsang Y."/>
            <person name="Lubonja R."/>
            <person name="Lui A."/>
            <person name="MacDonald P."/>
            <person name="Magnisalis V."/>
            <person name="Maru K."/>
            <person name="Matthews C."/>
            <person name="McCusker W."/>
            <person name="McDonough S."/>
            <person name="Mehta T."/>
            <person name="Meldrim J."/>
            <person name="Meneus L."/>
            <person name="Mihai O."/>
            <person name="Mihalev A."/>
            <person name="Mihova T."/>
            <person name="Mittelman R."/>
            <person name="Mlenga V."/>
            <person name="Montmayeur A."/>
            <person name="Mulrain L."/>
            <person name="Navidi A."/>
            <person name="Naylor J."/>
            <person name="Negash T."/>
            <person name="Nguyen T."/>
            <person name="Nguyen N."/>
            <person name="Nicol R."/>
            <person name="Norbu C."/>
            <person name="Norbu N."/>
            <person name="Novod N."/>
            <person name="O'Neill B."/>
            <person name="Osman S."/>
            <person name="Markiewicz E."/>
            <person name="Oyono O.L."/>
            <person name="Patti C."/>
            <person name="Phunkhang P."/>
            <person name="Pierre F."/>
            <person name="Priest M."/>
            <person name="Raghuraman S."/>
            <person name="Rege F."/>
            <person name="Reyes R."/>
            <person name="Rise C."/>
            <person name="Rogov P."/>
            <person name="Ross K."/>
            <person name="Ryan E."/>
            <person name="Settipalli S."/>
            <person name="Shea T."/>
            <person name="Sherpa N."/>
            <person name="Shi L."/>
            <person name="Shih D."/>
            <person name="Sparrow T."/>
            <person name="Spaulding J."/>
            <person name="Stalker J."/>
            <person name="Stange-Thomann N."/>
            <person name="Stavropoulos S."/>
            <person name="Stone C."/>
            <person name="Strader C."/>
            <person name="Tesfaye S."/>
            <person name="Thomson T."/>
            <person name="Thoulutsang Y."/>
            <person name="Thoulutsang D."/>
            <person name="Topham K."/>
            <person name="Topping I."/>
            <person name="Tsamla T."/>
            <person name="Vassiliev H."/>
            <person name="Vo A."/>
            <person name="Wangchuk T."/>
            <person name="Wangdi T."/>
            <person name="Weiand M."/>
            <person name="Wilkinson J."/>
            <person name="Wilson A."/>
            <person name="Yadav S."/>
            <person name="Young G."/>
            <person name="Yu Q."/>
            <person name="Zembek L."/>
            <person name="Zhong D."/>
            <person name="Zimmer A."/>
            <person name="Zwirko Z."/>
            <person name="Jaffe D.B."/>
            <person name="Alvarez P."/>
            <person name="Brockman W."/>
            <person name="Butler J."/>
            <person name="Chin C."/>
            <person name="Gnerre S."/>
            <person name="Grabherr M."/>
            <person name="Kleber M."/>
            <person name="Mauceli E."/>
            <person name="MacCallum I."/>
        </authorList>
    </citation>
    <scope>NUCLEOTIDE SEQUENCE [LARGE SCALE GENOMIC DNA]</scope>
    <source>
        <strain evidence="2">Tucson 14030-0811.24</strain>
    </source>
</reference>
<keyword evidence="2" id="KW-1185">Reference proteome</keyword>
<dbReference type="PANTHER" id="PTHR20898">
    <property type="entry name" value="DAEDALUS ON 3-RELATED-RELATED"/>
    <property type="match status" value="1"/>
</dbReference>